<reference evidence="4" key="1">
    <citation type="journal article" date="2023" name="Commun. Biol.">
        <title>Genome analysis of Parmales, the sister group of diatoms, reveals the evolutionary specialization of diatoms from phago-mixotrophs to photoautotrophs.</title>
        <authorList>
            <person name="Ban H."/>
            <person name="Sato S."/>
            <person name="Yoshikawa S."/>
            <person name="Yamada K."/>
            <person name="Nakamura Y."/>
            <person name="Ichinomiya M."/>
            <person name="Sato N."/>
            <person name="Blanc-Mathieu R."/>
            <person name="Endo H."/>
            <person name="Kuwata A."/>
            <person name="Ogata H."/>
        </authorList>
    </citation>
    <scope>NUCLEOTIDE SEQUENCE [LARGE SCALE GENOMIC DNA]</scope>
    <source>
        <strain evidence="4">NIES 3700</strain>
    </source>
</reference>
<evidence type="ECO:0000313" key="4">
    <source>
        <dbReference type="Proteomes" id="UP001165122"/>
    </source>
</evidence>
<evidence type="ECO:0000313" key="3">
    <source>
        <dbReference type="EMBL" id="GMI09853.1"/>
    </source>
</evidence>
<dbReference type="GO" id="GO:0009306">
    <property type="term" value="P:protein secretion"/>
    <property type="evidence" value="ECO:0007669"/>
    <property type="project" value="TreeGrafter"/>
</dbReference>
<dbReference type="SUPFAM" id="SSF48371">
    <property type="entry name" value="ARM repeat"/>
    <property type="match status" value="1"/>
</dbReference>
<dbReference type="Pfam" id="PF10363">
    <property type="entry name" value="RTP1_C1"/>
    <property type="match status" value="1"/>
</dbReference>
<dbReference type="PANTHER" id="PTHR20959">
    <property type="entry name" value="TRANSPORT AND GOLGI ORGANIZATION PROTEIN 6 FAMILY MEMBER"/>
    <property type="match status" value="1"/>
</dbReference>
<comment type="caution">
    <text evidence="3">The sequence shown here is derived from an EMBL/GenBank/DDBJ whole genome shotgun (WGS) entry which is preliminary data.</text>
</comment>
<protein>
    <recommendedName>
        <fullName evidence="2">RNA polymerase II assembly factor Rtp1 C-terminal domain-containing protein</fullName>
    </recommendedName>
</protein>
<dbReference type="EMBL" id="BRXW01000142">
    <property type="protein sequence ID" value="GMI09853.1"/>
    <property type="molecule type" value="Genomic_DNA"/>
</dbReference>
<keyword evidence="4" id="KW-1185">Reference proteome</keyword>
<feature type="domain" description="RNA polymerase II assembly factor Rtp1 C-terminal" evidence="2">
    <location>
        <begin position="236"/>
        <end position="346"/>
    </location>
</feature>
<dbReference type="AlphaFoldDB" id="A0A9W7FCZ6"/>
<evidence type="ECO:0000256" key="1">
    <source>
        <dbReference type="ARBA" id="ARBA00005724"/>
    </source>
</evidence>
<accession>A0A9W7FCZ6</accession>
<name>A0A9W7FCZ6_9STRA</name>
<comment type="similarity">
    <text evidence="1">Belongs to the Tango6 family.</text>
</comment>
<sequence>MKFSTFYLIFKKNKHLFNYLLSSQILKKEELKIHLLIVRLIGLNVDRCEEVLKVVEGKEGVFGSILRITSSESNSKLVLTDLTACSLILSTLLSHYVSEIFGEDSTSIFGILKLILKGQTSGVNFSIIEDTQNTDYIKSEINTESKNETLITCLNILTTILELGSSKRSDSDEEHFKSFLPILDALQTENDNTVIKEVANYVSLSIISRSDKPLPPSSHSSVRSVSEEFKIIKDFIDSESIPMKAEGCMRFNKFLMRLIDTPNATSKITVLNEEPGLGFNDYWNLIIDILSCDDSYIYLSGVTSLTNLSTLHNSLTFTHILKTMKEGNKIDVSIKLGDGFSRCFKHRYDSFGERLNLDFGVLKEIVEDLIDGVRYIPVKLDDTIKSSIESETLKTFNNSSYNLNNTGPIYTLETVDLTRSQFLECLSEVIAYTNSKTLSKCVSKIIDILIDCLRLEESRLVRRGAGRASGVLFERCAEVFGEGIESSSNITFMLEVSNCGGSRLKDALNVAKHGGWGGDDTKKLGSGGKYYDEAVHVRCEEALRFYEEIEILKGWEWARWRNGEIEKEERGTVGAVRRMIGEEDTSSLKLTLNTDKLSLE</sequence>
<dbReference type="PANTHER" id="PTHR20959:SF1">
    <property type="entry name" value="TRANSPORT AND GOLGI ORGANIZATION PROTEIN 6 HOMOLOG"/>
    <property type="match status" value="1"/>
</dbReference>
<evidence type="ECO:0000259" key="2">
    <source>
        <dbReference type="Pfam" id="PF10363"/>
    </source>
</evidence>
<dbReference type="InterPro" id="IPR016024">
    <property type="entry name" value="ARM-type_fold"/>
</dbReference>
<dbReference type="OrthoDB" id="39591at2759"/>
<organism evidence="3 4">
    <name type="scientific">Triparma laevis f. longispina</name>
    <dbReference type="NCBI Taxonomy" id="1714387"/>
    <lineage>
        <taxon>Eukaryota</taxon>
        <taxon>Sar</taxon>
        <taxon>Stramenopiles</taxon>
        <taxon>Ochrophyta</taxon>
        <taxon>Bolidophyceae</taxon>
        <taxon>Parmales</taxon>
        <taxon>Triparmaceae</taxon>
        <taxon>Triparma</taxon>
    </lineage>
</organism>
<dbReference type="Proteomes" id="UP001165122">
    <property type="component" value="Unassembled WGS sequence"/>
</dbReference>
<proteinExistence type="inferred from homology"/>
<gene>
    <name evidence="3" type="ORF">TrLO_g15268</name>
</gene>
<dbReference type="InterPro" id="IPR039600">
    <property type="entry name" value="TANGO6/Rtp1"/>
</dbReference>
<dbReference type="InterPro" id="IPR019451">
    <property type="entry name" value="Rtp1_C1"/>
</dbReference>